<organism evidence="12 13">
    <name type="scientific">Priapulus caudatus</name>
    <name type="common">Priapulid worm</name>
    <dbReference type="NCBI Taxonomy" id="37621"/>
    <lineage>
        <taxon>Eukaryota</taxon>
        <taxon>Metazoa</taxon>
        <taxon>Ecdysozoa</taxon>
        <taxon>Scalidophora</taxon>
        <taxon>Priapulida</taxon>
        <taxon>Priapulimorpha</taxon>
        <taxon>Priapulimorphida</taxon>
        <taxon>Priapulidae</taxon>
        <taxon>Priapulus</taxon>
    </lineage>
</organism>
<feature type="domain" description="SAM-dependent MTase TRM10-type" evidence="11">
    <location>
        <begin position="271"/>
        <end position="464"/>
    </location>
</feature>
<reference evidence="13" key="1">
    <citation type="submission" date="2025-08" db="UniProtKB">
        <authorList>
            <consortium name="RefSeq"/>
        </authorList>
    </citation>
    <scope>IDENTIFICATION</scope>
</reference>
<feature type="region of interest" description="Disordered" evidence="10">
    <location>
        <begin position="218"/>
        <end position="243"/>
    </location>
</feature>
<dbReference type="Gene3D" id="3.40.1280.30">
    <property type="match status" value="1"/>
</dbReference>
<evidence type="ECO:0000256" key="2">
    <source>
        <dbReference type="ARBA" id="ARBA00022603"/>
    </source>
</evidence>
<comment type="subcellular location">
    <subcellularLocation>
        <location evidence="1">Mitochondrion</location>
    </subcellularLocation>
</comment>
<name>A0ABM1E978_PRICU</name>
<dbReference type="PANTHER" id="PTHR13563">
    <property type="entry name" value="TRNA (GUANINE-9-) METHYLTRANSFERASE"/>
    <property type="match status" value="1"/>
</dbReference>
<gene>
    <name evidence="13" type="primary">LOC106810011</name>
</gene>
<dbReference type="InterPro" id="IPR028564">
    <property type="entry name" value="MT_TRM10-typ"/>
</dbReference>
<evidence type="ECO:0000256" key="3">
    <source>
        <dbReference type="ARBA" id="ARBA00022679"/>
    </source>
</evidence>
<evidence type="ECO:0000256" key="8">
    <source>
        <dbReference type="ARBA" id="ARBA00023128"/>
    </source>
</evidence>
<evidence type="ECO:0000313" key="13">
    <source>
        <dbReference type="RefSeq" id="XP_014668749.1"/>
    </source>
</evidence>
<dbReference type="GeneID" id="106810011"/>
<sequence>MLTSVGRTARLAPSMLRLASRQHHVIATAVARTVVAAPAETSKIDRCRRHAFCHRAPLSTKAESHPESSGSPECSRIPENSAKESSGTPERSVVEESSGTEDNFRAEKNSGINQDSDTEGSSGTEGNSGTDATFDTEGESTLDICSPDFSHLSEEEMVRLQVVEMEYVMSLQSGKQVPSSLSNVHRLELLARESRSQRAKYFRYLFLTNIRKANDARKKADRRAVREKVLHDRDPAARPPATSTDGGALTYGLNFNTINLYVRDSTVLRHDNWRLAHAMIHGPTLVLDLSYDSWMTPAERTNAAWQMKDAHGHNKVARSPFHMHACNARPGDGTYAALQRCIANLDESAMISVSAESYLDLYDRQRLVYLSPDAPTYLETWDDDDVVVVGAMVDKTNPKPLSMAKAKKEGIRMAKLPVDKYVRWGFGNKSLTLDQVALTLLRFRETGDWRRTLTETIPKRKLWSGEDPRQTRREAELRRLRGGGGRYGNRSLRRDDEDDDDGLL</sequence>
<dbReference type="InterPro" id="IPR038459">
    <property type="entry name" value="MT_TRM10-typ_sf"/>
</dbReference>
<accession>A0ABM1E978</accession>
<dbReference type="PROSITE" id="PS51675">
    <property type="entry name" value="SAM_MT_TRM10"/>
    <property type="match status" value="1"/>
</dbReference>
<keyword evidence="5" id="KW-0819">tRNA processing</keyword>
<feature type="region of interest" description="Disordered" evidence="10">
    <location>
        <begin position="58"/>
        <end position="140"/>
    </location>
</feature>
<dbReference type="Proteomes" id="UP000695022">
    <property type="component" value="Unplaced"/>
</dbReference>
<proteinExistence type="predicted"/>
<evidence type="ECO:0000259" key="11">
    <source>
        <dbReference type="PROSITE" id="PS51675"/>
    </source>
</evidence>
<protein>
    <recommendedName>
        <fullName evidence="9">RNA (guanine-9-)-methyltransferase domain-containing protein 1</fullName>
    </recommendedName>
</protein>
<feature type="compositionally biased region" description="Polar residues" evidence="10">
    <location>
        <begin position="83"/>
        <end position="101"/>
    </location>
</feature>
<evidence type="ECO:0000256" key="7">
    <source>
        <dbReference type="ARBA" id="ARBA00023054"/>
    </source>
</evidence>
<evidence type="ECO:0000256" key="9">
    <source>
        <dbReference type="ARBA" id="ARBA00029803"/>
    </source>
</evidence>
<keyword evidence="4" id="KW-0949">S-adenosyl-L-methionine</keyword>
<keyword evidence="7" id="KW-0175">Coiled coil</keyword>
<evidence type="ECO:0000313" key="12">
    <source>
        <dbReference type="Proteomes" id="UP000695022"/>
    </source>
</evidence>
<keyword evidence="2" id="KW-0489">Methyltransferase</keyword>
<keyword evidence="12" id="KW-1185">Reference proteome</keyword>
<evidence type="ECO:0000256" key="6">
    <source>
        <dbReference type="ARBA" id="ARBA00022946"/>
    </source>
</evidence>
<keyword evidence="3" id="KW-0808">Transferase</keyword>
<evidence type="ECO:0000256" key="4">
    <source>
        <dbReference type="ARBA" id="ARBA00022691"/>
    </source>
</evidence>
<dbReference type="InterPro" id="IPR025812">
    <property type="entry name" value="Trm10_C_MTase_dom"/>
</dbReference>
<feature type="compositionally biased region" description="Low complexity" evidence="10">
    <location>
        <begin position="119"/>
        <end position="131"/>
    </location>
</feature>
<dbReference type="PANTHER" id="PTHR13563:SF5">
    <property type="entry name" value="TRNA METHYLTRANSFERASE 10 HOMOLOG C"/>
    <property type="match status" value="1"/>
</dbReference>
<dbReference type="InterPro" id="IPR007356">
    <property type="entry name" value="tRNA_m1G_MeTrfase_euk"/>
</dbReference>
<keyword evidence="8" id="KW-0496">Mitochondrion</keyword>
<feature type="compositionally biased region" description="Basic and acidic residues" evidence="10">
    <location>
        <begin position="218"/>
        <end position="236"/>
    </location>
</feature>
<evidence type="ECO:0000256" key="10">
    <source>
        <dbReference type="SAM" id="MobiDB-lite"/>
    </source>
</evidence>
<feature type="region of interest" description="Disordered" evidence="10">
    <location>
        <begin position="464"/>
        <end position="504"/>
    </location>
</feature>
<dbReference type="RefSeq" id="XP_014668749.1">
    <property type="nucleotide sequence ID" value="XM_014813263.1"/>
</dbReference>
<keyword evidence="6" id="KW-0809">Transit peptide</keyword>
<feature type="compositionally biased region" description="Basic and acidic residues" evidence="10">
    <location>
        <begin position="464"/>
        <end position="479"/>
    </location>
</feature>
<dbReference type="CDD" id="cd18102">
    <property type="entry name" value="Trm10_MRRP1"/>
    <property type="match status" value="1"/>
</dbReference>
<evidence type="ECO:0000256" key="5">
    <source>
        <dbReference type="ARBA" id="ARBA00022694"/>
    </source>
</evidence>
<evidence type="ECO:0000256" key="1">
    <source>
        <dbReference type="ARBA" id="ARBA00004173"/>
    </source>
</evidence>